<feature type="domain" description="NADPH-dependent FMN reductase-like" evidence="1">
    <location>
        <begin position="4"/>
        <end position="147"/>
    </location>
</feature>
<accession>A0A1E5XJY7</accession>
<dbReference type="GO" id="GO:0016491">
    <property type="term" value="F:oxidoreductase activity"/>
    <property type="evidence" value="ECO:0007669"/>
    <property type="project" value="InterPro"/>
</dbReference>
<dbReference type="Gene3D" id="3.40.50.360">
    <property type="match status" value="1"/>
</dbReference>
<comment type="caution">
    <text evidence="2">The sequence shown here is derived from an EMBL/GenBank/DDBJ whole genome shotgun (WGS) entry which is preliminary data.</text>
</comment>
<organism evidence="2 3">
    <name type="scientific">Devosia insulae DS-56</name>
    <dbReference type="NCBI Taxonomy" id="1116389"/>
    <lineage>
        <taxon>Bacteria</taxon>
        <taxon>Pseudomonadati</taxon>
        <taxon>Pseudomonadota</taxon>
        <taxon>Alphaproteobacteria</taxon>
        <taxon>Hyphomicrobiales</taxon>
        <taxon>Devosiaceae</taxon>
        <taxon>Devosia</taxon>
    </lineage>
</organism>
<dbReference type="Pfam" id="PF03358">
    <property type="entry name" value="FMN_red"/>
    <property type="match status" value="1"/>
</dbReference>
<dbReference type="RefSeq" id="WP_069911805.1">
    <property type="nucleotide sequence ID" value="NZ_LAJE02000345.1"/>
</dbReference>
<sequence length="201" mass="22120">MSKPKIAVIISSIRPTRFGDKPASWIAGHVAARGDVDVEIVDLKDYPLPLFDAAASDFWMPTPNEIAAKWQAKLNEFDGYIVVTAEYNRSITGALKNAIDWAYKPFIKKAVAFVGYGSVGGARAIEHLRNIMVELQAVPVRHAVHIGGSDFIPIMMGQKSWDETKGNFDFFVPEMLDNLVWWTNATRNARQADAAAAAKAA</sequence>
<keyword evidence="3" id="KW-1185">Reference proteome</keyword>
<protein>
    <submittedName>
        <fullName evidence="2">FMN reductase</fullName>
    </submittedName>
</protein>
<dbReference type="Proteomes" id="UP000095463">
    <property type="component" value="Unassembled WGS sequence"/>
</dbReference>
<evidence type="ECO:0000313" key="3">
    <source>
        <dbReference type="Proteomes" id="UP000095463"/>
    </source>
</evidence>
<gene>
    <name evidence="2" type="ORF">VW23_027955</name>
</gene>
<proteinExistence type="predicted"/>
<dbReference type="GO" id="GO:0005829">
    <property type="term" value="C:cytosol"/>
    <property type="evidence" value="ECO:0007669"/>
    <property type="project" value="TreeGrafter"/>
</dbReference>
<dbReference type="SUPFAM" id="SSF52218">
    <property type="entry name" value="Flavoproteins"/>
    <property type="match status" value="1"/>
</dbReference>
<dbReference type="PANTHER" id="PTHR30543">
    <property type="entry name" value="CHROMATE REDUCTASE"/>
    <property type="match status" value="1"/>
</dbReference>
<evidence type="ECO:0000259" key="1">
    <source>
        <dbReference type="Pfam" id="PF03358"/>
    </source>
</evidence>
<name>A0A1E5XJY7_9HYPH</name>
<dbReference type="InterPro" id="IPR005025">
    <property type="entry name" value="FMN_Rdtase-like_dom"/>
</dbReference>
<evidence type="ECO:0000313" key="2">
    <source>
        <dbReference type="EMBL" id="OEO28916.1"/>
    </source>
</evidence>
<dbReference type="InterPro" id="IPR050712">
    <property type="entry name" value="NAD(P)H-dep_reductase"/>
</dbReference>
<dbReference type="PANTHER" id="PTHR30543:SF21">
    <property type="entry name" value="NAD(P)H-DEPENDENT FMN REDUCTASE LOT6"/>
    <property type="match status" value="1"/>
</dbReference>
<dbReference type="AlphaFoldDB" id="A0A1E5XJY7"/>
<dbReference type="InterPro" id="IPR029039">
    <property type="entry name" value="Flavoprotein-like_sf"/>
</dbReference>
<dbReference type="GO" id="GO:0010181">
    <property type="term" value="F:FMN binding"/>
    <property type="evidence" value="ECO:0007669"/>
    <property type="project" value="TreeGrafter"/>
</dbReference>
<dbReference type="EMBL" id="LAJE02000345">
    <property type="protein sequence ID" value="OEO28916.1"/>
    <property type="molecule type" value="Genomic_DNA"/>
</dbReference>
<dbReference type="OrthoDB" id="9812295at2"/>
<reference evidence="2 3" key="1">
    <citation type="journal article" date="2015" name="Genome Announc.">
        <title>Genome Assemblies of Three Soil-Associated Devosia species: D. insulae, D. limi, and D. soli.</title>
        <authorList>
            <person name="Hassan Y.I."/>
            <person name="Lepp D."/>
            <person name="Zhou T."/>
        </authorList>
    </citation>
    <scope>NUCLEOTIDE SEQUENCE [LARGE SCALE GENOMIC DNA]</scope>
    <source>
        <strain evidence="2 3">DS-56</strain>
    </source>
</reference>